<dbReference type="AlphaFoldDB" id="A0A814Q667"/>
<dbReference type="GO" id="GO:0009898">
    <property type="term" value="C:cytoplasmic side of plasma membrane"/>
    <property type="evidence" value="ECO:0007669"/>
    <property type="project" value="TreeGrafter"/>
</dbReference>
<feature type="region of interest" description="Disordered" evidence="1">
    <location>
        <begin position="588"/>
        <end position="612"/>
    </location>
</feature>
<dbReference type="OrthoDB" id="10061327at2759"/>
<feature type="region of interest" description="Disordered" evidence="1">
    <location>
        <begin position="686"/>
        <end position="737"/>
    </location>
</feature>
<dbReference type="SUPFAM" id="SSF103657">
    <property type="entry name" value="BAR/IMD domain-like"/>
    <property type="match status" value="1"/>
</dbReference>
<feature type="domain" description="WH2" evidence="2">
    <location>
        <begin position="775"/>
        <end position="792"/>
    </location>
</feature>
<feature type="compositionally biased region" description="Low complexity" evidence="1">
    <location>
        <begin position="591"/>
        <end position="607"/>
    </location>
</feature>
<evidence type="ECO:0000259" key="3">
    <source>
        <dbReference type="PROSITE" id="PS51338"/>
    </source>
</evidence>
<dbReference type="InterPro" id="IPR003124">
    <property type="entry name" value="WH2_dom"/>
</dbReference>
<dbReference type="GO" id="GO:0015629">
    <property type="term" value="C:actin cytoskeleton"/>
    <property type="evidence" value="ECO:0007669"/>
    <property type="project" value="TreeGrafter"/>
</dbReference>
<dbReference type="PANTHER" id="PTHR15708">
    <property type="entry name" value="ACTIN BUNDLING/MISSING IN METASTASIS-RELATED"/>
    <property type="match status" value="1"/>
</dbReference>
<evidence type="ECO:0000313" key="4">
    <source>
        <dbReference type="EMBL" id="CAF1114682.1"/>
    </source>
</evidence>
<comment type="caution">
    <text evidence="4">The sequence shown here is derived from an EMBL/GenBank/DDBJ whole genome shotgun (WGS) entry which is preliminary data.</text>
</comment>
<dbReference type="Proteomes" id="UP000663829">
    <property type="component" value="Unassembled WGS sequence"/>
</dbReference>
<reference evidence="4" key="1">
    <citation type="submission" date="2021-02" db="EMBL/GenBank/DDBJ databases">
        <authorList>
            <person name="Nowell W R."/>
        </authorList>
    </citation>
    <scope>NUCLEOTIDE SEQUENCE</scope>
</reference>
<accession>A0A814Q667</accession>
<dbReference type="Pfam" id="PF02205">
    <property type="entry name" value="WH2"/>
    <property type="match status" value="1"/>
</dbReference>
<feature type="domain" description="IMD" evidence="3">
    <location>
        <begin position="2"/>
        <end position="257"/>
    </location>
</feature>
<protein>
    <submittedName>
        <fullName evidence="4">Uncharacterized protein</fullName>
    </submittedName>
</protein>
<dbReference type="Pfam" id="PF08397">
    <property type="entry name" value="IMD"/>
    <property type="match status" value="1"/>
</dbReference>
<proteinExistence type="predicted"/>
<dbReference type="InterPro" id="IPR027267">
    <property type="entry name" value="AH/BAR_dom_sf"/>
</dbReference>
<dbReference type="GO" id="GO:0030031">
    <property type="term" value="P:cell projection assembly"/>
    <property type="evidence" value="ECO:0007669"/>
    <property type="project" value="TreeGrafter"/>
</dbReference>
<feature type="region of interest" description="Disordered" evidence="1">
    <location>
        <begin position="387"/>
        <end position="406"/>
    </location>
</feature>
<dbReference type="PROSITE" id="PS51338">
    <property type="entry name" value="IMD"/>
    <property type="match status" value="1"/>
</dbReference>
<dbReference type="EMBL" id="CAJNOQ010005876">
    <property type="protein sequence ID" value="CAF1114682.1"/>
    <property type="molecule type" value="Genomic_DNA"/>
</dbReference>
<evidence type="ECO:0000313" key="6">
    <source>
        <dbReference type="Proteomes" id="UP000663829"/>
    </source>
</evidence>
<feature type="compositionally biased region" description="Polar residues" evidence="1">
    <location>
        <begin position="709"/>
        <end position="725"/>
    </location>
</feature>
<evidence type="ECO:0000313" key="5">
    <source>
        <dbReference type="EMBL" id="CAF3878751.1"/>
    </source>
</evidence>
<name>A0A814Q667_9BILA</name>
<dbReference type="GO" id="GO:0005543">
    <property type="term" value="F:phospholipid binding"/>
    <property type="evidence" value="ECO:0007669"/>
    <property type="project" value="TreeGrafter"/>
</dbReference>
<dbReference type="EMBL" id="CAJOBC010005876">
    <property type="protein sequence ID" value="CAF3878751.1"/>
    <property type="molecule type" value="Genomic_DNA"/>
</dbReference>
<evidence type="ECO:0000259" key="2">
    <source>
        <dbReference type="PROSITE" id="PS51082"/>
    </source>
</evidence>
<dbReference type="GO" id="GO:0007009">
    <property type="term" value="P:plasma membrane organization"/>
    <property type="evidence" value="ECO:0007669"/>
    <property type="project" value="InterPro"/>
</dbReference>
<dbReference type="InterPro" id="IPR030127">
    <property type="entry name" value="MTSS1/MTSS2"/>
</dbReference>
<evidence type="ECO:0000256" key="1">
    <source>
        <dbReference type="SAM" id="MobiDB-lite"/>
    </source>
</evidence>
<feature type="region of interest" description="Disordered" evidence="1">
    <location>
        <begin position="442"/>
        <end position="513"/>
    </location>
</feature>
<feature type="region of interest" description="Disordered" evidence="1">
    <location>
        <begin position="342"/>
        <end position="368"/>
    </location>
</feature>
<sequence length="803" mass="90254">MNVIENAEKECSILGALFQSIVNEMKNSSTLWEDLVTKASKLHVQLKATLIAFSSFLDAFQRIADLATNTKGQTRDIGTALTRLCLRHKAIEQKLKSFTSSLVESFVQPLNERIEDWKKSANTLDKDHAKGLKDYKKLRNELRKKATETVKLQKKCKKLPKNDILHNKLNSAIQEVSNYYSMLEEREKQALRSAMIEERSRFCTIYNLIKPIMELEISMSTEMSHVDDIVQCLNKQTAEPNCLPSASEQVIKDIKGIDYSTIVAFKTPPSSPGSLSSRKSSVCSINSISSSSSSSTNSRSPQHNKQIPIVNHNGQYIHPQYNQNKPIPGAVAVSRLSSVSSQDSGFTSQEQFFARPPSPLEESERELDGSASPLLVVCSTLNAWAKRPEPSTGKHPHTVTGAPEPAKCSRPAITAHTFDPPDPSLFEKPNWNISEETGQQMRSPLISEDGLYGGLSRQHSVPSRRYRMRDLSLDRRSPRRDHPNARLKPTKPPSLPEYYGTRPNMSLDENNDQQRRIRSATLSSEATAIDTKSIVWRDRNRHQTHNSSTTTLLQETQYTTSAYYGQLQPSFESVDETLDEMYEYLSRSVPSNDCNQQNSSSNKNSNDGLRRGMSVIEKPAPPIRRTPSMNTSTTTYKLSSSASLMAKSCVKDDAYIELQARLRARLKRAEELADVVEYQSTTNGNSITVVNVNNNNNNNNTNDINSKNPRSMQQQHSTSRSNHNDTNVDDFPPPPPDFFFSDCQKSTNCNRSVHINNSSNIVSIPIQNNTNEMTKNSSFLQEIQRGIKLRKTVTNDKSLPRMK</sequence>
<feature type="compositionally biased region" description="Basic and acidic residues" evidence="1">
    <location>
        <begin position="468"/>
        <end position="484"/>
    </location>
</feature>
<dbReference type="Proteomes" id="UP000681722">
    <property type="component" value="Unassembled WGS sequence"/>
</dbReference>
<feature type="compositionally biased region" description="Low complexity" evidence="1">
    <location>
        <begin position="686"/>
        <end position="708"/>
    </location>
</feature>
<dbReference type="InterPro" id="IPR013606">
    <property type="entry name" value="I-BAR_dom"/>
</dbReference>
<dbReference type="PANTHER" id="PTHR15708:SF4">
    <property type="entry name" value="FI21477P1-RELATED"/>
    <property type="match status" value="1"/>
</dbReference>
<gene>
    <name evidence="4" type="ORF">GPM918_LOCUS19400</name>
    <name evidence="5" type="ORF">SRO942_LOCUS19397</name>
</gene>
<dbReference type="GO" id="GO:0003779">
    <property type="term" value="F:actin binding"/>
    <property type="evidence" value="ECO:0007669"/>
    <property type="project" value="InterPro"/>
</dbReference>
<keyword evidence="6" id="KW-1185">Reference proteome</keyword>
<dbReference type="Gene3D" id="1.20.1270.60">
    <property type="entry name" value="Arfaptin homology (AH) domain/BAR domain"/>
    <property type="match status" value="1"/>
</dbReference>
<organism evidence="4 6">
    <name type="scientific">Didymodactylos carnosus</name>
    <dbReference type="NCBI Taxonomy" id="1234261"/>
    <lineage>
        <taxon>Eukaryota</taxon>
        <taxon>Metazoa</taxon>
        <taxon>Spiralia</taxon>
        <taxon>Gnathifera</taxon>
        <taxon>Rotifera</taxon>
        <taxon>Eurotatoria</taxon>
        <taxon>Bdelloidea</taxon>
        <taxon>Philodinida</taxon>
        <taxon>Philodinidae</taxon>
        <taxon>Didymodactylos</taxon>
    </lineage>
</organism>
<dbReference type="PROSITE" id="PS51082">
    <property type="entry name" value="WH2"/>
    <property type="match status" value="1"/>
</dbReference>